<feature type="compositionally biased region" description="Gly residues" evidence="1">
    <location>
        <begin position="33"/>
        <end position="46"/>
    </location>
</feature>
<dbReference type="Pfam" id="PF00496">
    <property type="entry name" value="SBP_bac_5"/>
    <property type="match status" value="1"/>
</dbReference>
<reference evidence="5" key="1">
    <citation type="submission" date="2016-10" db="EMBL/GenBank/DDBJ databases">
        <authorList>
            <person name="Varghese N."/>
            <person name="Submissions S."/>
        </authorList>
    </citation>
    <scope>NUCLEOTIDE SEQUENCE [LARGE SCALE GENOMIC DNA]</scope>
    <source>
        <strain evidence="5">DSM 45237</strain>
    </source>
</reference>
<dbReference type="InterPro" id="IPR000914">
    <property type="entry name" value="SBP_5_dom"/>
</dbReference>
<dbReference type="SUPFAM" id="SSF53850">
    <property type="entry name" value="Periplasmic binding protein-like II"/>
    <property type="match status" value="1"/>
</dbReference>
<dbReference type="InterPro" id="IPR039424">
    <property type="entry name" value="SBP_5"/>
</dbReference>
<sequence>MSETTRTRHGRRARVVSCLLTTALLAACAGNGPAGEGGDGAAGGGERPADTARTVDPGQPVSDEHIDQLTVGIPGKVTLVDPADNMEAGLNVNQLGLEPLLRIAPDGSLQPWLATEWEQVSDTVYEYTLREGVTFWDGTELTAEDVKYSWDHLRAPESRRATYFAAVDTIEAVDADTVRVTLKQPDASWQYTPAMWYSVIFQKAYAEETGEAFGQPGTLLVATGPWKFDSVNPASGMELSAYEGYWGGKPPIDRISVKSFADDNSMALALRSGEIDIAPVVSGPTGFDAAAGGNTVTTVETCGTARLSIPMRRAPWDDVHVRRAVAHAINRDDIVAAAQGAAAGPAVYTIAPQLLRTLGTDEEVDAALEEVGTYPFDLEAAEAELAQSSVPDGFAFDLTIPPASAAIAEVIAAQLGEIGIDLSVEVLPDTAWYAALREDVRPLTFSATGACTPDPDWDSIFFDTDAAGEPIGLNMAQYASPEVTALWAEGLLEQDPAERLRIYTDLQKQVAEDVPYVSLFAEGTTYASTTYDLVEYHSYFWMNLPWALNLVPR</sequence>
<dbReference type="AlphaFoldDB" id="A0A1H5LA35"/>
<dbReference type="CDD" id="cd00995">
    <property type="entry name" value="PBP2_NikA_DppA_OppA_like"/>
    <property type="match status" value="1"/>
</dbReference>
<dbReference type="GO" id="GO:0043190">
    <property type="term" value="C:ATP-binding cassette (ABC) transporter complex"/>
    <property type="evidence" value="ECO:0007669"/>
    <property type="project" value="InterPro"/>
</dbReference>
<dbReference type="OrthoDB" id="5243526at2"/>
<dbReference type="PANTHER" id="PTHR30290">
    <property type="entry name" value="PERIPLASMIC BINDING COMPONENT OF ABC TRANSPORTER"/>
    <property type="match status" value="1"/>
</dbReference>
<feature type="domain" description="Solute-binding protein family 5" evidence="3">
    <location>
        <begin position="109"/>
        <end position="464"/>
    </location>
</feature>
<dbReference type="Gene3D" id="3.10.105.10">
    <property type="entry name" value="Dipeptide-binding Protein, Domain 3"/>
    <property type="match status" value="1"/>
</dbReference>
<gene>
    <name evidence="4" type="ORF">SAMN04488561_2492</name>
</gene>
<keyword evidence="5" id="KW-1185">Reference proteome</keyword>
<evidence type="ECO:0000259" key="3">
    <source>
        <dbReference type="Pfam" id="PF00496"/>
    </source>
</evidence>
<proteinExistence type="predicted"/>
<dbReference type="STRING" id="561176.SAMN04488561_2492"/>
<evidence type="ECO:0000313" key="5">
    <source>
        <dbReference type="Proteomes" id="UP000181980"/>
    </source>
</evidence>
<dbReference type="Proteomes" id="UP000181980">
    <property type="component" value="Unassembled WGS sequence"/>
</dbReference>
<evidence type="ECO:0000256" key="1">
    <source>
        <dbReference type="SAM" id="MobiDB-lite"/>
    </source>
</evidence>
<dbReference type="InterPro" id="IPR030678">
    <property type="entry name" value="Peptide/Ni-bd"/>
</dbReference>
<feature type="region of interest" description="Disordered" evidence="1">
    <location>
        <begin position="33"/>
        <end position="63"/>
    </location>
</feature>
<dbReference type="EMBL" id="FNUC01000003">
    <property type="protein sequence ID" value="SEE73903.1"/>
    <property type="molecule type" value="Genomic_DNA"/>
</dbReference>
<evidence type="ECO:0000256" key="2">
    <source>
        <dbReference type="SAM" id="SignalP"/>
    </source>
</evidence>
<name>A0A1H5LA35_9ACTN</name>
<protein>
    <submittedName>
        <fullName evidence="4">Peptide/nickel transport system substrate-binding protein</fullName>
    </submittedName>
</protein>
<evidence type="ECO:0000313" key="4">
    <source>
        <dbReference type="EMBL" id="SEE73903.1"/>
    </source>
</evidence>
<accession>A0A1H5LA35</accession>
<dbReference type="GO" id="GO:0015833">
    <property type="term" value="P:peptide transport"/>
    <property type="evidence" value="ECO:0007669"/>
    <property type="project" value="TreeGrafter"/>
</dbReference>
<dbReference type="PROSITE" id="PS51257">
    <property type="entry name" value="PROKAR_LIPOPROTEIN"/>
    <property type="match status" value="1"/>
</dbReference>
<dbReference type="RefSeq" id="WP_083289241.1">
    <property type="nucleotide sequence ID" value="NZ_FNUC01000003.1"/>
</dbReference>
<dbReference type="Gene3D" id="3.40.190.10">
    <property type="entry name" value="Periplasmic binding protein-like II"/>
    <property type="match status" value="1"/>
</dbReference>
<dbReference type="PIRSF" id="PIRSF002741">
    <property type="entry name" value="MppA"/>
    <property type="match status" value="1"/>
</dbReference>
<dbReference type="GO" id="GO:0042597">
    <property type="term" value="C:periplasmic space"/>
    <property type="evidence" value="ECO:0007669"/>
    <property type="project" value="UniProtKB-ARBA"/>
</dbReference>
<organism evidence="4 5">
    <name type="scientific">Jiangella alba</name>
    <dbReference type="NCBI Taxonomy" id="561176"/>
    <lineage>
        <taxon>Bacteria</taxon>
        <taxon>Bacillati</taxon>
        <taxon>Actinomycetota</taxon>
        <taxon>Actinomycetes</taxon>
        <taxon>Jiangellales</taxon>
        <taxon>Jiangellaceae</taxon>
        <taxon>Jiangella</taxon>
    </lineage>
</organism>
<keyword evidence="2" id="KW-0732">Signal</keyword>
<feature type="signal peptide" evidence="2">
    <location>
        <begin position="1"/>
        <end position="34"/>
    </location>
</feature>
<feature type="chain" id="PRO_5010281899" evidence="2">
    <location>
        <begin position="35"/>
        <end position="553"/>
    </location>
</feature>
<dbReference type="GO" id="GO:1904680">
    <property type="term" value="F:peptide transmembrane transporter activity"/>
    <property type="evidence" value="ECO:0007669"/>
    <property type="project" value="TreeGrafter"/>
</dbReference>